<dbReference type="Gene3D" id="3.30.200.20">
    <property type="entry name" value="Phosphorylase Kinase, domain 1"/>
    <property type="match status" value="1"/>
</dbReference>
<proteinExistence type="predicted"/>
<comment type="caution">
    <text evidence="1">The sequence shown here is derived from an EMBL/GenBank/DDBJ whole genome shotgun (WGS) entry which is preliminary data.</text>
</comment>
<name>A0ABT5TT16_9MICO</name>
<keyword evidence="1" id="KW-0418">Kinase</keyword>
<organism evidence="1 2">
    <name type="scientific">Georgenia halotolerans</name>
    <dbReference type="NCBI Taxonomy" id="3028317"/>
    <lineage>
        <taxon>Bacteria</taxon>
        <taxon>Bacillati</taxon>
        <taxon>Actinomycetota</taxon>
        <taxon>Actinomycetes</taxon>
        <taxon>Micrococcales</taxon>
        <taxon>Bogoriellaceae</taxon>
        <taxon>Georgenia</taxon>
    </lineage>
</organism>
<dbReference type="SUPFAM" id="SSF56112">
    <property type="entry name" value="Protein kinase-like (PK-like)"/>
    <property type="match status" value="1"/>
</dbReference>
<evidence type="ECO:0000313" key="2">
    <source>
        <dbReference type="Proteomes" id="UP001165561"/>
    </source>
</evidence>
<dbReference type="GO" id="GO:0004674">
    <property type="term" value="F:protein serine/threonine kinase activity"/>
    <property type="evidence" value="ECO:0007669"/>
    <property type="project" value="UniProtKB-KW"/>
</dbReference>
<dbReference type="EMBL" id="JARACI010000343">
    <property type="protein sequence ID" value="MDD9205206.1"/>
    <property type="molecule type" value="Genomic_DNA"/>
</dbReference>
<keyword evidence="1" id="KW-0723">Serine/threonine-protein kinase</keyword>
<sequence length="57" mass="6543">MIGRLVDGRYEVVDRVARGGMATVYRAVDRRLDRTVAVKVMHPHLADSAEFVARFRR</sequence>
<dbReference type="InterPro" id="IPR011009">
    <property type="entry name" value="Kinase-like_dom_sf"/>
</dbReference>
<feature type="non-terminal residue" evidence="1">
    <location>
        <position position="57"/>
    </location>
</feature>
<evidence type="ECO:0000313" key="1">
    <source>
        <dbReference type="EMBL" id="MDD9205206.1"/>
    </source>
</evidence>
<protein>
    <submittedName>
        <fullName evidence="1">Serine/threonine protein kinase</fullName>
    </submittedName>
</protein>
<keyword evidence="1" id="KW-0808">Transferase</keyword>
<keyword evidence="2" id="KW-1185">Reference proteome</keyword>
<reference evidence="1" key="1">
    <citation type="submission" date="2023-02" db="EMBL/GenBank/DDBJ databases">
        <title>Georgenia sp.10Sc9-8, isolated from a soil sample collected from the Taklamakan desert.</title>
        <authorList>
            <person name="Liu S."/>
        </authorList>
    </citation>
    <scope>NUCLEOTIDE SEQUENCE</scope>
    <source>
        <strain evidence="1">10Sc9-8</strain>
    </source>
</reference>
<accession>A0ABT5TT16</accession>
<gene>
    <name evidence="1" type="ORF">PU560_01850</name>
</gene>
<dbReference type="Proteomes" id="UP001165561">
    <property type="component" value="Unassembled WGS sequence"/>
</dbReference>